<evidence type="ECO:0000256" key="1">
    <source>
        <dbReference type="ARBA" id="ARBA00005564"/>
    </source>
</evidence>
<dbReference type="PANTHER" id="PTHR30344:SF1">
    <property type="entry name" value="6-PHOSPHOGLUCONOLACTONASE"/>
    <property type="match status" value="1"/>
</dbReference>
<dbReference type="InterPro" id="IPR011048">
    <property type="entry name" value="Haem_d1_sf"/>
</dbReference>
<keyword evidence="3" id="KW-1185">Reference proteome</keyword>
<reference evidence="2 3" key="1">
    <citation type="submission" date="2024-04" db="EMBL/GenBank/DDBJ databases">
        <title>draft genome sequnece of Paenibacillus filicis.</title>
        <authorList>
            <person name="Kim D.-U."/>
        </authorList>
    </citation>
    <scope>NUCLEOTIDE SEQUENCE [LARGE SCALE GENOMIC DNA]</scope>
    <source>
        <strain evidence="2 3">KACC14197</strain>
    </source>
</reference>
<evidence type="ECO:0000313" key="2">
    <source>
        <dbReference type="EMBL" id="MEK8133063.1"/>
    </source>
</evidence>
<dbReference type="EMBL" id="JBBPCC010000042">
    <property type="protein sequence ID" value="MEK8133063.1"/>
    <property type="molecule type" value="Genomic_DNA"/>
</dbReference>
<dbReference type="InterPro" id="IPR050282">
    <property type="entry name" value="Cycloisomerase_2"/>
</dbReference>
<dbReference type="Gene3D" id="2.130.10.10">
    <property type="entry name" value="YVTN repeat-like/Quinoprotein amine dehydrogenase"/>
    <property type="match status" value="1"/>
</dbReference>
<gene>
    <name evidence="2" type="ORF">WMW72_34875</name>
</gene>
<organism evidence="2 3">
    <name type="scientific">Paenibacillus filicis</name>
    <dbReference type="NCBI Taxonomy" id="669464"/>
    <lineage>
        <taxon>Bacteria</taxon>
        <taxon>Bacillati</taxon>
        <taxon>Bacillota</taxon>
        <taxon>Bacilli</taxon>
        <taxon>Bacillales</taxon>
        <taxon>Paenibacillaceae</taxon>
        <taxon>Paenibacillus</taxon>
    </lineage>
</organism>
<dbReference type="Proteomes" id="UP001469365">
    <property type="component" value="Unassembled WGS sequence"/>
</dbReference>
<evidence type="ECO:0000313" key="3">
    <source>
        <dbReference type="Proteomes" id="UP001469365"/>
    </source>
</evidence>
<dbReference type="InterPro" id="IPR019405">
    <property type="entry name" value="Lactonase_7-beta_prop"/>
</dbReference>
<comment type="similarity">
    <text evidence="1">Belongs to the cycloisomerase 2 family.</text>
</comment>
<dbReference type="EC" id="3.1.1.-" evidence="2"/>
<name>A0ABU9DZ58_9BACL</name>
<dbReference type="InterPro" id="IPR015943">
    <property type="entry name" value="WD40/YVTN_repeat-like_dom_sf"/>
</dbReference>
<dbReference type="GO" id="GO:0016787">
    <property type="term" value="F:hydrolase activity"/>
    <property type="evidence" value="ECO:0007669"/>
    <property type="project" value="UniProtKB-KW"/>
</dbReference>
<keyword evidence="2" id="KW-0378">Hydrolase</keyword>
<dbReference type="Pfam" id="PF10282">
    <property type="entry name" value="Lactonase"/>
    <property type="match status" value="1"/>
</dbReference>
<dbReference type="RefSeq" id="WP_341420192.1">
    <property type="nucleotide sequence ID" value="NZ_JBBPCC010000042.1"/>
</dbReference>
<dbReference type="PANTHER" id="PTHR30344">
    <property type="entry name" value="6-PHOSPHOGLUCONOLACTONASE-RELATED"/>
    <property type="match status" value="1"/>
</dbReference>
<proteinExistence type="inferred from homology"/>
<dbReference type="SUPFAM" id="SSF51004">
    <property type="entry name" value="C-terminal (heme d1) domain of cytochrome cd1-nitrite reductase"/>
    <property type="match status" value="1"/>
</dbReference>
<comment type="caution">
    <text evidence="2">The sequence shown here is derived from an EMBL/GenBank/DDBJ whole genome shotgun (WGS) entry which is preliminary data.</text>
</comment>
<accession>A0ABU9DZ58</accession>
<sequence>MANQKETSLYIGTYEKQGAPSIYTLSFDEETGAFAEKTANAEIELPSFLIVNAKRDRLYSVVELEDKGRVAAFALDEATGELQLLNEQPTEGGAPCHLTLVHEERVLLVTNYVSGNVAVYPILEDGGIGPLSDLQQHEGRSVTERQEGPHAHCVVAKDGHIYIVDLGIDQIVQYGLDPSGPRLVKKASVTVQAGAGPRHLAFHSSLPFAYVINELNNTIIVFRYEAESGALTPVETVPTLPADFNGVSYCAEIVVHPSGRTLYGSNRGHDSIAVFAIDPDSGRLELQQHISTQGKFPRNFSIAPGGRFLVAGNQNSDSIYSYRIDEENGLLAATGHSIEIPSPACIRF</sequence>
<protein>
    <submittedName>
        <fullName evidence="2">Lactonase family protein</fullName>
        <ecNumber evidence="2">3.1.1.-</ecNumber>
    </submittedName>
</protein>